<evidence type="ECO:0008006" key="4">
    <source>
        <dbReference type="Google" id="ProtNLM"/>
    </source>
</evidence>
<comment type="caution">
    <text evidence="2">The sequence shown here is derived from an EMBL/GenBank/DDBJ whole genome shotgun (WGS) entry which is preliminary data.</text>
</comment>
<evidence type="ECO:0000313" key="2">
    <source>
        <dbReference type="EMBL" id="CAA7025572.1"/>
    </source>
</evidence>
<evidence type="ECO:0000313" key="3">
    <source>
        <dbReference type="Proteomes" id="UP000467841"/>
    </source>
</evidence>
<name>A0A6D2IF34_9BRAS</name>
<dbReference type="AlphaFoldDB" id="A0A6D2IF34"/>
<dbReference type="EMBL" id="CACVBM020001010">
    <property type="protein sequence ID" value="CAA7025572.1"/>
    <property type="molecule type" value="Genomic_DNA"/>
</dbReference>
<keyword evidence="3" id="KW-1185">Reference proteome</keyword>
<proteinExistence type="predicted"/>
<protein>
    <recommendedName>
        <fullName evidence="4">Pectinesterase inhibitor domain-containing protein</fullName>
    </recommendedName>
</protein>
<feature type="signal peptide" evidence="1">
    <location>
        <begin position="1"/>
        <end position="21"/>
    </location>
</feature>
<accession>A0A6D2IF34</accession>
<gene>
    <name evidence="2" type="ORF">MERR_LOCUS12807</name>
</gene>
<reference evidence="2" key="1">
    <citation type="submission" date="2020-01" db="EMBL/GenBank/DDBJ databases">
        <authorList>
            <person name="Mishra B."/>
        </authorList>
    </citation>
    <scope>NUCLEOTIDE SEQUENCE [LARGE SCALE GENOMIC DNA]</scope>
</reference>
<keyword evidence="1" id="KW-0732">Signal</keyword>
<feature type="chain" id="PRO_5025672517" description="Pectinesterase inhibitor domain-containing protein" evidence="1">
    <location>
        <begin position="22"/>
        <end position="91"/>
    </location>
</feature>
<organism evidence="2 3">
    <name type="scientific">Microthlaspi erraticum</name>
    <dbReference type="NCBI Taxonomy" id="1685480"/>
    <lineage>
        <taxon>Eukaryota</taxon>
        <taxon>Viridiplantae</taxon>
        <taxon>Streptophyta</taxon>
        <taxon>Embryophyta</taxon>
        <taxon>Tracheophyta</taxon>
        <taxon>Spermatophyta</taxon>
        <taxon>Magnoliopsida</taxon>
        <taxon>eudicotyledons</taxon>
        <taxon>Gunneridae</taxon>
        <taxon>Pentapetalae</taxon>
        <taxon>rosids</taxon>
        <taxon>malvids</taxon>
        <taxon>Brassicales</taxon>
        <taxon>Brassicaceae</taxon>
        <taxon>Coluteocarpeae</taxon>
        <taxon>Microthlaspi</taxon>
    </lineage>
</organism>
<evidence type="ECO:0000256" key="1">
    <source>
        <dbReference type="SAM" id="SignalP"/>
    </source>
</evidence>
<dbReference type="Proteomes" id="UP000467841">
    <property type="component" value="Unassembled WGS sequence"/>
</dbReference>
<sequence length="91" mass="10115">MVSEPLIYPKFLLFFFSSAMANTTPLVTATTDSIPTTEGSLLNVITSNIAKLNASNYLMLSCQVHALLDGYDLAFYLKESTMFAHRTFLHC</sequence>